<feature type="transmembrane region" description="Helical" evidence="13">
    <location>
        <begin position="479"/>
        <end position="500"/>
    </location>
</feature>
<dbReference type="Gene3D" id="1.20.1070.10">
    <property type="entry name" value="Rhodopsin 7-helix transmembrane proteins"/>
    <property type="match status" value="1"/>
</dbReference>
<evidence type="ECO:0000256" key="13">
    <source>
        <dbReference type="SAM" id="Phobius"/>
    </source>
</evidence>
<sequence>MSLIVLYLLIAAGRHIASVQAENETRQTAVRRLVSAPICCPLGWSLVKINLGFFRPEIYECRNLEEGDANNSTASGDAKETEISVDIFERTAPVYGYRIQAPVLDQGGNYSGQLPQCNRQTFVFLTGDREVELPSSACLTSVDQRLAAVYCPPTRSEALQTLSVVHKCCPLHYVYDAGQQKCLRIAGTTNFQRYGTLLQQWAIFVDDVLACPQDMALVEYQLSGKEVKFIDGKVVIAIRGEWKKFKLLEYCVEAIEGASVWSDFADQRYIVRTCQPRRVCQGVACIRRCCADGEFFTKGNKTSYCKRDESDVSFHSFESLQITGNFTKPAVFGILRGLDCQRFLLNPDLYSSDAHIINSNDGSLYVASSTKNYTNNQYCVEKIRNSTFGEQKLYTFLCFDSKVVGNEKIRFKMYPIGLLISCSFYALTLGVYLSISRLRNLPGKILICLVSNLFAAYLGIALGQLVPINNDNMCFASGYFIYFCLMAAFAWMNVMCFDIWQTFGSAKKKRGFQTKDMGRFLLYSLYGWGLPTLMTTITVTLAKSDLLTNENLRPNFKQGRCWFTYGTFASANLLFFSGPIGVLSLFNFVLFLLTLRYCNRVKREIFRMQSSNVEKPIMRRRFFVDKARFAMNTKLFIVMGITWFMEILSIVLYDRKKVFFWVVSDSFNVLLGVFVFFIFVFKKRIWHAILFKLGFRSNDSLKTLPPATCATQSTYAPQTQSLSMTRLNAIEGNLSLLCNAAKN</sequence>
<dbReference type="GO" id="GO:0007166">
    <property type="term" value="P:cell surface receptor signaling pathway"/>
    <property type="evidence" value="ECO:0007669"/>
    <property type="project" value="InterPro"/>
</dbReference>
<proteinExistence type="inferred from homology"/>
<feature type="transmembrane region" description="Helical" evidence="13">
    <location>
        <begin position="520"/>
        <end position="542"/>
    </location>
</feature>
<evidence type="ECO:0000256" key="3">
    <source>
        <dbReference type="ARBA" id="ARBA00022475"/>
    </source>
</evidence>
<dbReference type="Pfam" id="PF00002">
    <property type="entry name" value="7tm_2"/>
    <property type="match status" value="1"/>
</dbReference>
<reference evidence="16" key="1">
    <citation type="journal article" date="2014" name="BMC Genomics">
        <title>Characterizing the developmental transcriptome of the oriental fruit fly, Bactrocera dorsalis (Diptera: Tephritidae) through comparative genomic analysis with Drosophila melanogaster utilizing modENCODE datasets.</title>
        <authorList>
            <person name="Geib S.M."/>
            <person name="Calla B."/>
            <person name="Hall B."/>
            <person name="Hou S."/>
            <person name="Manoukis N.C."/>
        </authorList>
    </citation>
    <scope>NUCLEOTIDE SEQUENCE</scope>
    <source>
        <strain evidence="16">Punador</strain>
    </source>
</reference>
<organism evidence="16">
    <name type="scientific">Bactrocera dorsalis</name>
    <name type="common">Oriental fruit fly</name>
    <name type="synonym">Dacus dorsalis</name>
    <dbReference type="NCBI Taxonomy" id="27457"/>
    <lineage>
        <taxon>Eukaryota</taxon>
        <taxon>Metazoa</taxon>
        <taxon>Ecdysozoa</taxon>
        <taxon>Arthropoda</taxon>
        <taxon>Hexapoda</taxon>
        <taxon>Insecta</taxon>
        <taxon>Pterygota</taxon>
        <taxon>Neoptera</taxon>
        <taxon>Endopterygota</taxon>
        <taxon>Diptera</taxon>
        <taxon>Brachycera</taxon>
        <taxon>Muscomorpha</taxon>
        <taxon>Tephritoidea</taxon>
        <taxon>Tephritidae</taxon>
        <taxon>Bactrocera</taxon>
        <taxon>Bactrocera</taxon>
    </lineage>
</organism>
<keyword evidence="7" id="KW-0297">G-protein coupled receptor</keyword>
<dbReference type="InterPro" id="IPR051384">
    <property type="entry name" value="Mth_GPCR"/>
</dbReference>
<accession>A0A034W2A7</accession>
<evidence type="ECO:0000313" key="16">
    <source>
        <dbReference type="EMBL" id="JAC48482.1"/>
    </source>
</evidence>
<keyword evidence="6 13" id="KW-1133">Transmembrane helix</keyword>
<dbReference type="InterPro" id="IPR023311">
    <property type="entry name" value="Methusela_ecto_dom_2"/>
</dbReference>
<keyword evidence="5 14" id="KW-0732">Signal</keyword>
<dbReference type="GO" id="GO:0005886">
    <property type="term" value="C:plasma membrane"/>
    <property type="evidence" value="ECO:0007669"/>
    <property type="project" value="UniProtKB-SubCell"/>
</dbReference>
<evidence type="ECO:0000256" key="9">
    <source>
        <dbReference type="ARBA" id="ARBA00023157"/>
    </source>
</evidence>
<dbReference type="PANTHER" id="PTHR47154:SF2">
    <property type="entry name" value="G-PROTEIN COUPLED RECEPTOR MTH-RELATED"/>
    <property type="match status" value="1"/>
</dbReference>
<dbReference type="InterPro" id="IPR000832">
    <property type="entry name" value="GPCR_2_secretin-like"/>
</dbReference>
<dbReference type="SUPFAM" id="SSF63877">
    <property type="entry name" value="Methuselah ectodomain"/>
    <property type="match status" value="1"/>
</dbReference>
<feature type="signal peptide" evidence="14">
    <location>
        <begin position="1"/>
        <end position="21"/>
    </location>
</feature>
<evidence type="ECO:0000256" key="12">
    <source>
        <dbReference type="ARBA" id="ARBA00023224"/>
    </source>
</evidence>
<dbReference type="PANTHER" id="PTHR47154">
    <property type="entry name" value="G-PROTEIN COUPLED RECEPTOR MTH-RELATED"/>
    <property type="match status" value="1"/>
</dbReference>
<evidence type="ECO:0000256" key="5">
    <source>
        <dbReference type="ARBA" id="ARBA00022729"/>
    </source>
</evidence>
<evidence type="ECO:0000256" key="7">
    <source>
        <dbReference type="ARBA" id="ARBA00023040"/>
    </source>
</evidence>
<evidence type="ECO:0000256" key="6">
    <source>
        <dbReference type="ARBA" id="ARBA00022989"/>
    </source>
</evidence>
<evidence type="ECO:0000256" key="1">
    <source>
        <dbReference type="ARBA" id="ARBA00004651"/>
    </source>
</evidence>
<dbReference type="InterPro" id="IPR017981">
    <property type="entry name" value="GPCR_2-like_7TM"/>
</dbReference>
<feature type="chain" id="PRO_5001557501" evidence="14">
    <location>
        <begin position="22"/>
        <end position="743"/>
    </location>
</feature>
<feature type="transmembrane region" description="Helical" evidence="13">
    <location>
        <begin position="659"/>
        <end position="681"/>
    </location>
</feature>
<comment type="subcellular location">
    <subcellularLocation>
        <location evidence="1">Cell membrane</location>
        <topology evidence="1">Multi-pass membrane protein</topology>
    </subcellularLocation>
</comment>
<keyword evidence="11" id="KW-0325">Glycoprotein</keyword>
<keyword evidence="9" id="KW-1015">Disulfide bond</keyword>
<keyword evidence="4 13" id="KW-0812">Transmembrane</keyword>
<keyword evidence="12" id="KW-0807">Transducer</keyword>
<evidence type="ECO:0000259" key="15">
    <source>
        <dbReference type="PROSITE" id="PS50261"/>
    </source>
</evidence>
<feature type="transmembrane region" description="Helical" evidence="13">
    <location>
        <begin position="562"/>
        <end position="593"/>
    </location>
</feature>
<dbReference type="GO" id="GO:0008528">
    <property type="term" value="F:G protein-coupled peptide receptor activity"/>
    <property type="evidence" value="ECO:0007669"/>
    <property type="project" value="TreeGrafter"/>
</dbReference>
<dbReference type="InterPro" id="IPR036272">
    <property type="entry name" value="Methuselah_N_sf"/>
</dbReference>
<feature type="domain" description="G-protein coupled receptors family 2 profile 2" evidence="15">
    <location>
        <begin position="410"/>
        <end position="683"/>
    </location>
</feature>
<dbReference type="AlphaFoldDB" id="A0A034W2A7"/>
<dbReference type="EMBL" id="GAKP01010470">
    <property type="protein sequence ID" value="JAC48482.1"/>
    <property type="molecule type" value="Transcribed_RNA"/>
</dbReference>
<dbReference type="OrthoDB" id="6134459at2759"/>
<protein>
    <submittedName>
        <fullName evidence="16">G-protein coupled receptor Mth2</fullName>
    </submittedName>
</protein>
<comment type="similarity">
    <text evidence="2">Belongs to the G-protein coupled receptor 2 family. Mth subfamily.</text>
</comment>
<evidence type="ECO:0000256" key="10">
    <source>
        <dbReference type="ARBA" id="ARBA00023170"/>
    </source>
</evidence>
<evidence type="ECO:0000256" key="4">
    <source>
        <dbReference type="ARBA" id="ARBA00022692"/>
    </source>
</evidence>
<dbReference type="CDD" id="cd15039">
    <property type="entry name" value="7tmB3_Methuselah-like"/>
    <property type="match status" value="1"/>
</dbReference>
<gene>
    <name evidence="16" type="primary">MTH2</name>
</gene>
<keyword evidence="8 13" id="KW-0472">Membrane</keyword>
<name>A0A034W2A7_BACDO</name>
<keyword evidence="3" id="KW-1003">Cell membrane</keyword>
<dbReference type="PROSITE" id="PS50261">
    <property type="entry name" value="G_PROTEIN_RECEP_F2_4"/>
    <property type="match status" value="1"/>
</dbReference>
<evidence type="ECO:0000256" key="2">
    <source>
        <dbReference type="ARBA" id="ARBA00008979"/>
    </source>
</evidence>
<evidence type="ECO:0000256" key="8">
    <source>
        <dbReference type="ARBA" id="ARBA00023136"/>
    </source>
</evidence>
<dbReference type="Gene3D" id="2.170.180.11">
    <property type="entry name" value="Methuselah ectodomain, domain 2"/>
    <property type="match status" value="1"/>
</dbReference>
<evidence type="ECO:0000256" key="11">
    <source>
        <dbReference type="ARBA" id="ARBA00023180"/>
    </source>
</evidence>
<keyword evidence="10 16" id="KW-0675">Receptor</keyword>
<feature type="transmembrane region" description="Helical" evidence="13">
    <location>
        <begin position="635"/>
        <end position="653"/>
    </location>
</feature>
<evidence type="ECO:0000256" key="14">
    <source>
        <dbReference type="SAM" id="SignalP"/>
    </source>
</evidence>
<feature type="transmembrane region" description="Helical" evidence="13">
    <location>
        <begin position="445"/>
        <end position="467"/>
    </location>
</feature>
<feature type="transmembrane region" description="Helical" evidence="13">
    <location>
        <begin position="413"/>
        <end position="433"/>
    </location>
</feature>